<dbReference type="AlphaFoldDB" id="B3ELN0"/>
<feature type="region of interest" description="Disordered" evidence="1">
    <location>
        <begin position="26"/>
        <end position="49"/>
    </location>
</feature>
<dbReference type="EMBL" id="CP001101">
    <property type="protein sequence ID" value="ACE03359.1"/>
    <property type="molecule type" value="Genomic_DNA"/>
</dbReference>
<evidence type="ECO:0000313" key="2">
    <source>
        <dbReference type="EMBL" id="ACE03359.1"/>
    </source>
</evidence>
<reference evidence="2" key="1">
    <citation type="submission" date="2008-06" db="EMBL/GenBank/DDBJ databases">
        <title>Complete sequence of Chlorobium phaeobacteroides BS1.</title>
        <authorList>
            <consortium name="US DOE Joint Genome Institute"/>
            <person name="Lucas S."/>
            <person name="Copeland A."/>
            <person name="Lapidus A."/>
            <person name="Glavina del Rio T."/>
            <person name="Dalin E."/>
            <person name="Tice H."/>
            <person name="Bruce D."/>
            <person name="Goodwin L."/>
            <person name="Pitluck S."/>
            <person name="Schmutz J."/>
            <person name="Larimer F."/>
            <person name="Land M."/>
            <person name="Hauser L."/>
            <person name="Kyrpides N."/>
            <person name="Ovchinnikova G."/>
            <person name="Li T."/>
            <person name="Liu Z."/>
            <person name="Zhao F."/>
            <person name="Overmann J."/>
            <person name="Bryant D.A."/>
            <person name="Richardson P."/>
        </authorList>
    </citation>
    <scope>NUCLEOTIDE SEQUENCE [LARGE SCALE GENOMIC DNA]</scope>
    <source>
        <strain evidence="2">BS1</strain>
    </source>
</reference>
<evidence type="ECO:0000256" key="1">
    <source>
        <dbReference type="SAM" id="MobiDB-lite"/>
    </source>
</evidence>
<dbReference type="KEGG" id="cpb:Cphamn1_0394"/>
<proteinExistence type="predicted"/>
<name>B3ELN0_CHLPB</name>
<feature type="compositionally biased region" description="Polar residues" evidence="1">
    <location>
        <begin position="29"/>
        <end position="40"/>
    </location>
</feature>
<protein>
    <submittedName>
        <fullName evidence="2">Uncharacterized protein</fullName>
    </submittedName>
</protein>
<accession>B3ELN0</accession>
<sequence length="49" mass="5653">MPPNSNEEYGKLFQISALKTNLHLHSDGKTSNNVQEMNLQKNHHNEHLN</sequence>
<dbReference type="HOGENOM" id="CLU_3133775_0_0_10"/>
<gene>
    <name evidence="2" type="ordered locus">Cphamn1_0394</name>
</gene>
<organism evidence="2">
    <name type="scientific">Chlorobium phaeobacteroides (strain BS1)</name>
    <dbReference type="NCBI Taxonomy" id="331678"/>
    <lineage>
        <taxon>Bacteria</taxon>
        <taxon>Pseudomonadati</taxon>
        <taxon>Chlorobiota</taxon>
        <taxon>Chlorobiia</taxon>
        <taxon>Chlorobiales</taxon>
        <taxon>Chlorobiaceae</taxon>
        <taxon>Chlorobium/Pelodictyon group</taxon>
        <taxon>Chlorobium</taxon>
    </lineage>
</organism>